<dbReference type="Pfam" id="PF13546">
    <property type="entry name" value="DDE_5"/>
    <property type="match status" value="1"/>
</dbReference>
<gene>
    <name evidence="2" type="ORF">GXY80_14630</name>
</gene>
<accession>A0A971M6X0</accession>
<dbReference type="AlphaFoldDB" id="A0A971M6X0"/>
<sequence>MSKIVTDIVSCENQIHQFFQNQRISSLLKRSNIDKEKGIAPVTLFRMLFTLVFTGKNLYRTLEGGGNCGMAKDTVYRFLNSVHTHWRRFLLLLSSRLIREELRQLTGAGNMKVLIADDTLYRRNRSRQVELLSRVFDHTDHRYYRGFRMLTLGWSDGNSFLPVSCALLASSSEKNRLVPMHSDLDRRTNGAKRRREAIRKATDVLVEMVAEATASGIEVRHLLFDSWFAYPTIMRKLLAQGMHTLCMLKVTEKIFYRYQGEDIHLAALYRKIRKRRGRAKILASVRIEIGKDDKGVPIPAKIVFVRDRRAKKWLALLSTDTALSDEEIITTYKRRWDIEVFFKMAKSFLNLAKECQSRSYDALVAQAHVVCCRYIMLALAKRTNQDPRTFGTLFHACCEELEQVTFAEALAILLILLKQALETVPEMTRDLIRSMIERFLRELPPIYGARWLLDWQKNAVSC</sequence>
<dbReference type="EMBL" id="JAAYEE010000284">
    <property type="protein sequence ID" value="NLW36690.1"/>
    <property type="molecule type" value="Genomic_DNA"/>
</dbReference>
<evidence type="ECO:0000313" key="3">
    <source>
        <dbReference type="Proteomes" id="UP000777265"/>
    </source>
</evidence>
<organism evidence="2 3">
    <name type="scientific">Syntrophorhabdus aromaticivorans</name>
    <dbReference type="NCBI Taxonomy" id="328301"/>
    <lineage>
        <taxon>Bacteria</taxon>
        <taxon>Pseudomonadati</taxon>
        <taxon>Thermodesulfobacteriota</taxon>
        <taxon>Syntrophorhabdia</taxon>
        <taxon>Syntrophorhabdales</taxon>
        <taxon>Syntrophorhabdaceae</taxon>
        <taxon>Syntrophorhabdus</taxon>
    </lineage>
</organism>
<evidence type="ECO:0000313" key="2">
    <source>
        <dbReference type="EMBL" id="NLW36690.1"/>
    </source>
</evidence>
<dbReference type="Proteomes" id="UP000777265">
    <property type="component" value="Unassembled WGS sequence"/>
</dbReference>
<dbReference type="Gene3D" id="3.90.350.10">
    <property type="entry name" value="Transposase Inhibitor Protein From Tn5, Chain A, domain 1"/>
    <property type="match status" value="1"/>
</dbReference>
<reference evidence="2" key="2">
    <citation type="submission" date="2020-01" db="EMBL/GenBank/DDBJ databases">
        <authorList>
            <person name="Campanaro S."/>
        </authorList>
    </citation>
    <scope>NUCLEOTIDE SEQUENCE</scope>
    <source>
        <strain evidence="2">AS06rmzACSIP_7</strain>
    </source>
</reference>
<reference evidence="2" key="1">
    <citation type="journal article" date="2020" name="Biotechnol. Biofuels">
        <title>New insights from the biogas microbiome by comprehensive genome-resolved metagenomics of nearly 1600 species originating from multiple anaerobic digesters.</title>
        <authorList>
            <person name="Campanaro S."/>
            <person name="Treu L."/>
            <person name="Rodriguez-R L.M."/>
            <person name="Kovalovszki A."/>
            <person name="Ziels R.M."/>
            <person name="Maus I."/>
            <person name="Zhu X."/>
            <person name="Kougias P.G."/>
            <person name="Basile A."/>
            <person name="Luo G."/>
            <person name="Schluter A."/>
            <person name="Konstantinidis K.T."/>
            <person name="Angelidaki I."/>
        </authorList>
    </citation>
    <scope>NUCLEOTIDE SEQUENCE</scope>
    <source>
        <strain evidence="2">AS06rmzACSIP_7</strain>
    </source>
</reference>
<name>A0A971M6X0_9BACT</name>
<protein>
    <submittedName>
        <fullName evidence="2">Transposase</fullName>
    </submittedName>
</protein>
<feature type="domain" description="Transposase IS701-like DDE" evidence="1">
    <location>
        <begin position="68"/>
        <end position="257"/>
    </location>
</feature>
<dbReference type="InterPro" id="IPR006783">
    <property type="entry name" value="Transposase_ISC1217"/>
</dbReference>
<dbReference type="SUPFAM" id="SSF53098">
    <property type="entry name" value="Ribonuclease H-like"/>
    <property type="match status" value="1"/>
</dbReference>
<comment type="caution">
    <text evidence="2">The sequence shown here is derived from an EMBL/GenBank/DDBJ whole genome shotgun (WGS) entry which is preliminary data.</text>
</comment>
<dbReference type="InterPro" id="IPR038721">
    <property type="entry name" value="IS701-like_DDE_dom"/>
</dbReference>
<proteinExistence type="predicted"/>
<dbReference type="Pfam" id="PF04693">
    <property type="entry name" value="DDE_Tnp_2"/>
    <property type="match status" value="1"/>
</dbReference>
<dbReference type="InterPro" id="IPR012337">
    <property type="entry name" value="RNaseH-like_sf"/>
</dbReference>
<evidence type="ECO:0000259" key="1">
    <source>
        <dbReference type="Pfam" id="PF13546"/>
    </source>
</evidence>